<evidence type="ECO:0000313" key="6">
    <source>
        <dbReference type="EMBL" id="KHQ53086.1"/>
    </source>
</evidence>
<organism evidence="6 7">
    <name type="scientific">Mameliella alba</name>
    <dbReference type="NCBI Taxonomy" id="561184"/>
    <lineage>
        <taxon>Bacteria</taxon>
        <taxon>Pseudomonadati</taxon>
        <taxon>Pseudomonadota</taxon>
        <taxon>Alphaproteobacteria</taxon>
        <taxon>Rhodobacterales</taxon>
        <taxon>Roseobacteraceae</taxon>
        <taxon>Mameliella</taxon>
    </lineage>
</organism>
<dbReference type="PATRIC" id="fig|1515334.3.peg.2127"/>
<name>A0A0B3S8T7_9RHOB</name>
<dbReference type="OrthoDB" id="9807246at2"/>
<dbReference type="RefSeq" id="WP_043140772.1">
    <property type="nucleotide sequence ID" value="NZ_JSUQ01000008.1"/>
</dbReference>
<sequence length="151" mass="16750">MSTPSLPLDGSCRCGQVHIRITKPPLMTAACHCRGCQKMSSSAFSLTVMVPADGLDVTKGAPVECGTHGPDQDHMACPHCMSWIFTRITGIDTFVNVRPTMFDDTSWFSPFIETMTSARLPWATTPARHSYVEWPPMDRFEELIAEYHAQG</sequence>
<dbReference type="PANTHER" id="PTHR33337:SF33">
    <property type="entry name" value="CENP-V_GFA DOMAIN-CONTAINING PROTEIN"/>
    <property type="match status" value="1"/>
</dbReference>
<dbReference type="InterPro" id="IPR011057">
    <property type="entry name" value="Mss4-like_sf"/>
</dbReference>
<dbReference type="EMBL" id="JSUQ01000008">
    <property type="protein sequence ID" value="KHQ53086.1"/>
    <property type="molecule type" value="Genomic_DNA"/>
</dbReference>
<protein>
    <submittedName>
        <fullName evidence="6">Aldehyde-activating protein</fullName>
    </submittedName>
</protein>
<dbReference type="STRING" id="561184.SAMN05216376_106105"/>
<evidence type="ECO:0000256" key="3">
    <source>
        <dbReference type="ARBA" id="ARBA00022833"/>
    </source>
</evidence>
<evidence type="ECO:0000256" key="1">
    <source>
        <dbReference type="ARBA" id="ARBA00005495"/>
    </source>
</evidence>
<keyword evidence="4" id="KW-0456">Lyase</keyword>
<reference evidence="6 7" key="1">
    <citation type="submission" date="2014-10" db="EMBL/GenBank/DDBJ databases">
        <title>Genome sequence of Ponticoccus sp. strain UMTAT08 isolated from clonal culture of toxic dinoflagellate Alexandrium tamiyavanichii.</title>
        <authorList>
            <person name="Gan H.Y."/>
            <person name="Muhd D.-D."/>
            <person name="Mohd Noor M.E."/>
            <person name="Yeong Y.S."/>
            <person name="Usup G."/>
        </authorList>
    </citation>
    <scope>NUCLEOTIDE SEQUENCE [LARGE SCALE GENOMIC DNA]</scope>
    <source>
        <strain evidence="6 7">UMTAT08</strain>
    </source>
</reference>
<dbReference type="Proteomes" id="UP000030960">
    <property type="component" value="Unassembled WGS sequence"/>
</dbReference>
<dbReference type="GO" id="GO:0016846">
    <property type="term" value="F:carbon-sulfur lyase activity"/>
    <property type="evidence" value="ECO:0007669"/>
    <property type="project" value="InterPro"/>
</dbReference>
<keyword evidence="3" id="KW-0862">Zinc</keyword>
<dbReference type="InterPro" id="IPR006913">
    <property type="entry name" value="CENP-V/GFA"/>
</dbReference>
<keyword evidence="2" id="KW-0479">Metal-binding</keyword>
<evidence type="ECO:0000256" key="2">
    <source>
        <dbReference type="ARBA" id="ARBA00022723"/>
    </source>
</evidence>
<feature type="domain" description="CENP-V/GFA" evidence="5">
    <location>
        <begin position="8"/>
        <end position="108"/>
    </location>
</feature>
<accession>A0A0B3S8T7</accession>
<evidence type="ECO:0000313" key="7">
    <source>
        <dbReference type="Proteomes" id="UP000030960"/>
    </source>
</evidence>
<proteinExistence type="inferred from homology"/>
<comment type="similarity">
    <text evidence="1">Belongs to the Gfa family.</text>
</comment>
<keyword evidence="7" id="KW-1185">Reference proteome</keyword>
<gene>
    <name evidence="6" type="ORF">OA50_02112</name>
</gene>
<dbReference type="SUPFAM" id="SSF51316">
    <property type="entry name" value="Mss4-like"/>
    <property type="match status" value="1"/>
</dbReference>
<evidence type="ECO:0000256" key="4">
    <source>
        <dbReference type="ARBA" id="ARBA00023239"/>
    </source>
</evidence>
<comment type="caution">
    <text evidence="6">The sequence shown here is derived from an EMBL/GenBank/DDBJ whole genome shotgun (WGS) entry which is preliminary data.</text>
</comment>
<dbReference type="PROSITE" id="PS51891">
    <property type="entry name" value="CENP_V_GFA"/>
    <property type="match status" value="1"/>
</dbReference>
<evidence type="ECO:0000259" key="5">
    <source>
        <dbReference type="PROSITE" id="PS51891"/>
    </source>
</evidence>
<dbReference type="PANTHER" id="PTHR33337">
    <property type="entry name" value="GFA DOMAIN-CONTAINING PROTEIN"/>
    <property type="match status" value="1"/>
</dbReference>
<dbReference type="Pfam" id="PF04828">
    <property type="entry name" value="GFA"/>
    <property type="match status" value="1"/>
</dbReference>
<dbReference type="AlphaFoldDB" id="A0A0B3S8T7"/>
<dbReference type="Gene3D" id="3.90.1590.10">
    <property type="entry name" value="glutathione-dependent formaldehyde- activating enzyme (gfa)"/>
    <property type="match status" value="1"/>
</dbReference>
<dbReference type="GO" id="GO:0046872">
    <property type="term" value="F:metal ion binding"/>
    <property type="evidence" value="ECO:0007669"/>
    <property type="project" value="UniProtKB-KW"/>
</dbReference>